<evidence type="ECO:0000256" key="4">
    <source>
        <dbReference type="SAM" id="Phobius"/>
    </source>
</evidence>
<dbReference type="RefSeq" id="WP_344304988.1">
    <property type="nucleotide sequence ID" value="NZ_BAAAQQ010000013.1"/>
</dbReference>
<feature type="region of interest" description="Disordered" evidence="3">
    <location>
        <begin position="1"/>
        <end position="36"/>
    </location>
</feature>
<accession>A0ABN2YQT0</accession>
<organism evidence="5 6">
    <name type="scientific">Nocardioides bigeumensis</name>
    <dbReference type="NCBI Taxonomy" id="433657"/>
    <lineage>
        <taxon>Bacteria</taxon>
        <taxon>Bacillati</taxon>
        <taxon>Actinomycetota</taxon>
        <taxon>Actinomycetes</taxon>
        <taxon>Propionibacteriales</taxon>
        <taxon>Nocardioidaceae</taxon>
        <taxon>Nocardioides</taxon>
    </lineage>
</organism>
<name>A0ABN2YQT0_9ACTN</name>
<dbReference type="PANTHER" id="PTHR37042">
    <property type="entry name" value="OUTER MEMBRANE PROTEIN RV1973"/>
    <property type="match status" value="1"/>
</dbReference>
<comment type="caution">
    <text evidence="5">The sequence shown here is derived from an EMBL/GenBank/DDBJ whole genome shotgun (WGS) entry which is preliminary data.</text>
</comment>
<evidence type="ECO:0000256" key="3">
    <source>
        <dbReference type="SAM" id="MobiDB-lite"/>
    </source>
</evidence>
<proteinExistence type="predicted"/>
<dbReference type="PANTHER" id="PTHR37042:SF4">
    <property type="entry name" value="OUTER MEMBRANE PROTEIN RV1973"/>
    <property type="match status" value="1"/>
</dbReference>
<sequence length="221" mass="23743">MTATDVREPEQQSPRSGPDASPDSGPDEATPSREGRASSSFRWGLALVLALVLVVALGVAIWLAAGRRGEADDLQRERETVMAQSRQFLLRMGTYGPDLLDQDDAMPEYRTRVSEVITPKFKASFDQEAGVAERLVAQGRASREAEVFATGVSDLDPDSATALVAGTFTDSYEVDGRPTTGEPVPFRIEVSLVKIDGEWLVDDFTPVTGTDTAAPEEGVAP</sequence>
<evidence type="ECO:0000256" key="2">
    <source>
        <dbReference type="ARBA" id="ARBA00023136"/>
    </source>
</evidence>
<keyword evidence="4" id="KW-0812">Transmembrane</keyword>
<dbReference type="Proteomes" id="UP001500575">
    <property type="component" value="Unassembled WGS sequence"/>
</dbReference>
<evidence type="ECO:0008006" key="7">
    <source>
        <dbReference type="Google" id="ProtNLM"/>
    </source>
</evidence>
<feature type="compositionally biased region" description="Basic and acidic residues" evidence="3">
    <location>
        <begin position="1"/>
        <end position="10"/>
    </location>
</feature>
<gene>
    <name evidence="5" type="ORF">GCM10009843_33800</name>
</gene>
<feature type="transmembrane region" description="Helical" evidence="4">
    <location>
        <begin position="43"/>
        <end position="65"/>
    </location>
</feature>
<comment type="subcellular location">
    <subcellularLocation>
        <location evidence="1">Membrane</location>
    </subcellularLocation>
</comment>
<evidence type="ECO:0000313" key="6">
    <source>
        <dbReference type="Proteomes" id="UP001500575"/>
    </source>
</evidence>
<keyword evidence="6" id="KW-1185">Reference proteome</keyword>
<dbReference type="EMBL" id="BAAAQQ010000013">
    <property type="protein sequence ID" value="GAA2130856.1"/>
    <property type="molecule type" value="Genomic_DNA"/>
</dbReference>
<protein>
    <recommendedName>
        <fullName evidence="7">Mce-associated membrane protein</fullName>
    </recommendedName>
</protein>
<evidence type="ECO:0000313" key="5">
    <source>
        <dbReference type="EMBL" id="GAA2130856.1"/>
    </source>
</evidence>
<keyword evidence="2 4" id="KW-0472">Membrane</keyword>
<keyword evidence="4" id="KW-1133">Transmembrane helix</keyword>
<reference evidence="5 6" key="1">
    <citation type="journal article" date="2019" name="Int. J. Syst. Evol. Microbiol.">
        <title>The Global Catalogue of Microorganisms (GCM) 10K type strain sequencing project: providing services to taxonomists for standard genome sequencing and annotation.</title>
        <authorList>
            <consortium name="The Broad Institute Genomics Platform"/>
            <consortium name="The Broad Institute Genome Sequencing Center for Infectious Disease"/>
            <person name="Wu L."/>
            <person name="Ma J."/>
        </authorList>
    </citation>
    <scope>NUCLEOTIDE SEQUENCE [LARGE SCALE GENOMIC DNA]</scope>
    <source>
        <strain evidence="5 6">JCM 16021</strain>
    </source>
</reference>
<evidence type="ECO:0000256" key="1">
    <source>
        <dbReference type="ARBA" id="ARBA00004370"/>
    </source>
</evidence>